<evidence type="ECO:0000259" key="2">
    <source>
        <dbReference type="Pfam" id="PF00535"/>
    </source>
</evidence>
<sequence>MRHHNLLYTSSYDRGLDILLYLWSDIKKEVPDAKLFIAYGWDLFDIVARGNPERQEWKRGVELLMQQKDVYHLGRIGKEELKKVRQQCGILAYLSYFLEINCLSIIEGAKEGVVPVSVDIGAIKETLNHGIFIKGDIRKKEVQEEYKKALIGLMKNKKEWERLSYRCQKEARKYEIDKIADKWIDVFNEKTKDVKVSIITPTIREGFWDSMAKNISSQSYKNIEWIIVDDYKEDRGKTAQKYAQKYNLDIRYIRGDKAKGVYKRRLGLVRANNLGWKASTGELLVWLQDFVYMDTDAIESIVDLYRHNKDCLIAPVDIYYEPINVDKTNKEDWFNGEAYQGKKVWKNVRVQYHGIRESTNPYDFEMNFGAIPKHILDKLNGFWEFFDEGLGGDNLELCLRAMKLGYKLLIDDSIISRCLNLWQVIKGSPLNISGRDRLLNPPRYIWMIRQIEKGKLPIVRDEKIDDKINLYYEIPKEIKDEDCAKWIENRQQEIVKSWEGGEKIWQK</sequence>
<feature type="domain" description="Glycosyltransferase 2-like" evidence="2">
    <location>
        <begin position="197"/>
        <end position="337"/>
    </location>
</feature>
<dbReference type="Pfam" id="PF00535">
    <property type="entry name" value="Glycos_transf_2"/>
    <property type="match status" value="1"/>
</dbReference>
<evidence type="ECO:0000313" key="3">
    <source>
        <dbReference type="EMBL" id="HHR91904.1"/>
    </source>
</evidence>
<dbReference type="Gene3D" id="3.90.550.10">
    <property type="entry name" value="Spore Coat Polysaccharide Biosynthesis Protein SpsA, Chain A"/>
    <property type="match status" value="1"/>
</dbReference>
<organism evidence="3">
    <name type="scientific">candidate division CPR3 bacterium</name>
    <dbReference type="NCBI Taxonomy" id="2268181"/>
    <lineage>
        <taxon>Bacteria</taxon>
        <taxon>Bacteria division CPR3</taxon>
    </lineage>
</organism>
<dbReference type="InterPro" id="IPR029044">
    <property type="entry name" value="Nucleotide-diphossugar_trans"/>
</dbReference>
<dbReference type="InterPro" id="IPR001173">
    <property type="entry name" value="Glyco_trans_2-like"/>
</dbReference>
<proteinExistence type="predicted"/>
<dbReference type="EMBL" id="DRVY01000006">
    <property type="protein sequence ID" value="HHR91904.1"/>
    <property type="molecule type" value="Genomic_DNA"/>
</dbReference>
<dbReference type="Pfam" id="PF00534">
    <property type="entry name" value="Glycos_transf_1"/>
    <property type="match status" value="1"/>
</dbReference>
<dbReference type="SUPFAM" id="SSF53756">
    <property type="entry name" value="UDP-Glycosyltransferase/glycogen phosphorylase"/>
    <property type="match status" value="1"/>
</dbReference>
<dbReference type="Gene3D" id="3.40.50.2000">
    <property type="entry name" value="Glycogen Phosphorylase B"/>
    <property type="match status" value="1"/>
</dbReference>
<keyword evidence="3" id="KW-0808">Transferase</keyword>
<dbReference type="SUPFAM" id="SSF53448">
    <property type="entry name" value="Nucleotide-diphospho-sugar transferases"/>
    <property type="match status" value="1"/>
</dbReference>
<dbReference type="CDD" id="cd00761">
    <property type="entry name" value="Glyco_tranf_GTA_type"/>
    <property type="match status" value="1"/>
</dbReference>
<protein>
    <submittedName>
        <fullName evidence="3">Glycosyltransferase</fullName>
    </submittedName>
</protein>
<dbReference type="AlphaFoldDB" id="A0A7C5UVW3"/>
<dbReference type="PANTHER" id="PTHR22916">
    <property type="entry name" value="GLYCOSYLTRANSFERASE"/>
    <property type="match status" value="1"/>
</dbReference>
<accession>A0A7C5UVW3</accession>
<dbReference type="GO" id="GO:0016757">
    <property type="term" value="F:glycosyltransferase activity"/>
    <property type="evidence" value="ECO:0007669"/>
    <property type="project" value="InterPro"/>
</dbReference>
<feature type="domain" description="Glycosyl transferase family 1" evidence="1">
    <location>
        <begin position="13"/>
        <end position="168"/>
    </location>
</feature>
<name>A0A7C5UVW3_UNCC3</name>
<dbReference type="PANTHER" id="PTHR22916:SF64">
    <property type="entry name" value="TRANSFERASE, PUTATIVE-RELATED"/>
    <property type="match status" value="1"/>
</dbReference>
<evidence type="ECO:0000259" key="1">
    <source>
        <dbReference type="Pfam" id="PF00534"/>
    </source>
</evidence>
<gene>
    <name evidence="3" type="ORF">ENL96_00105</name>
</gene>
<reference evidence="3" key="1">
    <citation type="journal article" date="2020" name="mSystems">
        <title>Genome- and Community-Level Interaction Insights into Carbon Utilization and Element Cycling Functions of Hydrothermarchaeota in Hydrothermal Sediment.</title>
        <authorList>
            <person name="Zhou Z."/>
            <person name="Liu Y."/>
            <person name="Xu W."/>
            <person name="Pan J."/>
            <person name="Luo Z.H."/>
            <person name="Li M."/>
        </authorList>
    </citation>
    <scope>NUCLEOTIDE SEQUENCE [LARGE SCALE GENOMIC DNA]</scope>
    <source>
        <strain evidence="3">SpSt-1042</strain>
    </source>
</reference>
<dbReference type="InterPro" id="IPR001296">
    <property type="entry name" value="Glyco_trans_1"/>
</dbReference>
<comment type="caution">
    <text evidence="3">The sequence shown here is derived from an EMBL/GenBank/DDBJ whole genome shotgun (WGS) entry which is preliminary data.</text>
</comment>